<evidence type="ECO:0000313" key="8">
    <source>
        <dbReference type="Proteomes" id="UP000183287"/>
    </source>
</evidence>
<evidence type="ECO:0000313" key="7">
    <source>
        <dbReference type="EMBL" id="SFL95010.1"/>
    </source>
</evidence>
<dbReference type="GO" id="GO:0005391">
    <property type="term" value="F:P-type sodium:potassium-exchanging transporter activity"/>
    <property type="evidence" value="ECO:0007669"/>
    <property type="project" value="TreeGrafter"/>
</dbReference>
<dbReference type="Pfam" id="PF08282">
    <property type="entry name" value="Hydrolase_3"/>
    <property type="match status" value="1"/>
</dbReference>
<dbReference type="InterPro" id="IPR036412">
    <property type="entry name" value="HAD-like_sf"/>
</dbReference>
<dbReference type="Gene3D" id="1.20.1110.10">
    <property type="entry name" value="Calcium-transporting ATPase, transmembrane domain"/>
    <property type="match status" value="1"/>
</dbReference>
<keyword evidence="2 5" id="KW-0812">Transmembrane</keyword>
<sequence length="280" mass="30779">MNVDVIARAVPSQKLSLVRGLQSVGEVVAVTGDGVNDVPALQAADIGIAMGQRGTRSAREVAAIVLLDDNFRTIIHAIAEGRQLFRNLKLSFAYLLMIHIPLVITAALIPLAGYPLLYLPVHIVWLELIIHPTALLVFQELPANERLNTIQKTQHPRFFNQREWWVIAIVGTLMTLMIIYGYERSLGIGYEVEHARAMALVTLSFVSAMLTLVLSGLSNFMSRIMVPATIALTLLLVQFPTLASLLHLAPLHLDDLMLSAVCALGIAMIVVLGRFRVLSY</sequence>
<feature type="transmembrane region" description="Helical" evidence="5">
    <location>
        <begin position="256"/>
        <end position="275"/>
    </location>
</feature>
<proteinExistence type="predicted"/>
<keyword evidence="8" id="KW-1185">Reference proteome</keyword>
<feature type="transmembrane region" description="Helical" evidence="5">
    <location>
        <begin position="229"/>
        <end position="250"/>
    </location>
</feature>
<dbReference type="GO" id="GO:1902600">
    <property type="term" value="P:proton transmembrane transport"/>
    <property type="evidence" value="ECO:0007669"/>
    <property type="project" value="TreeGrafter"/>
</dbReference>
<comment type="subcellular location">
    <subcellularLocation>
        <location evidence="1">Membrane</location>
    </subcellularLocation>
</comment>
<dbReference type="GO" id="GO:0006883">
    <property type="term" value="P:intracellular sodium ion homeostasis"/>
    <property type="evidence" value="ECO:0007669"/>
    <property type="project" value="TreeGrafter"/>
</dbReference>
<gene>
    <name evidence="7" type="ORF">SAMN05421863_1007115</name>
</gene>
<dbReference type="AlphaFoldDB" id="A0A1I4LVJ6"/>
<dbReference type="InterPro" id="IPR023298">
    <property type="entry name" value="ATPase_P-typ_TM_dom_sf"/>
</dbReference>
<reference evidence="8" key="1">
    <citation type="submission" date="2016-10" db="EMBL/GenBank/DDBJ databases">
        <authorList>
            <person name="Varghese N."/>
            <person name="Submissions S."/>
        </authorList>
    </citation>
    <scope>NUCLEOTIDE SEQUENCE [LARGE SCALE GENOMIC DNA]</scope>
    <source>
        <strain evidence="8">Nm44</strain>
    </source>
</reference>
<evidence type="ECO:0000256" key="1">
    <source>
        <dbReference type="ARBA" id="ARBA00004370"/>
    </source>
</evidence>
<accession>A0A1I4LVJ6</accession>
<dbReference type="GO" id="GO:0005886">
    <property type="term" value="C:plasma membrane"/>
    <property type="evidence" value="ECO:0007669"/>
    <property type="project" value="TreeGrafter"/>
</dbReference>
<dbReference type="InterPro" id="IPR050510">
    <property type="entry name" value="Cation_transp_ATPase_P-type"/>
</dbReference>
<dbReference type="GO" id="GO:0030007">
    <property type="term" value="P:intracellular potassium ion homeostasis"/>
    <property type="evidence" value="ECO:0007669"/>
    <property type="project" value="TreeGrafter"/>
</dbReference>
<evidence type="ECO:0000259" key="6">
    <source>
        <dbReference type="Pfam" id="PF00689"/>
    </source>
</evidence>
<dbReference type="PANTHER" id="PTHR43294">
    <property type="entry name" value="SODIUM/POTASSIUM-TRANSPORTING ATPASE SUBUNIT ALPHA"/>
    <property type="match status" value="1"/>
</dbReference>
<feature type="transmembrane region" description="Helical" evidence="5">
    <location>
        <begin position="194"/>
        <end position="217"/>
    </location>
</feature>
<dbReference type="Proteomes" id="UP000183287">
    <property type="component" value="Unassembled WGS sequence"/>
</dbReference>
<dbReference type="PANTHER" id="PTHR43294:SF20">
    <property type="entry name" value="P-TYPE ATPASE"/>
    <property type="match status" value="1"/>
</dbReference>
<protein>
    <submittedName>
        <fullName evidence="7">Ca2+-transporting ATPase</fullName>
    </submittedName>
</protein>
<dbReference type="GO" id="GO:0016887">
    <property type="term" value="F:ATP hydrolysis activity"/>
    <property type="evidence" value="ECO:0007669"/>
    <property type="project" value="InterPro"/>
</dbReference>
<feature type="transmembrane region" description="Helical" evidence="5">
    <location>
        <begin position="92"/>
        <end position="117"/>
    </location>
</feature>
<dbReference type="GO" id="GO:0005524">
    <property type="term" value="F:ATP binding"/>
    <property type="evidence" value="ECO:0007669"/>
    <property type="project" value="InterPro"/>
</dbReference>
<dbReference type="InterPro" id="IPR006068">
    <property type="entry name" value="ATPase_P-typ_cation-transptr_C"/>
</dbReference>
<dbReference type="PRINTS" id="PR00119">
    <property type="entry name" value="CATATPASE"/>
</dbReference>
<evidence type="ECO:0000256" key="3">
    <source>
        <dbReference type="ARBA" id="ARBA00022989"/>
    </source>
</evidence>
<evidence type="ECO:0000256" key="5">
    <source>
        <dbReference type="SAM" id="Phobius"/>
    </source>
</evidence>
<name>A0A1I4LVJ6_9PROT</name>
<dbReference type="InterPro" id="IPR023214">
    <property type="entry name" value="HAD_sf"/>
</dbReference>
<keyword evidence="4 5" id="KW-0472">Membrane</keyword>
<feature type="transmembrane region" description="Helical" evidence="5">
    <location>
        <begin position="164"/>
        <end position="182"/>
    </location>
</feature>
<dbReference type="SUPFAM" id="SSF81665">
    <property type="entry name" value="Calcium ATPase, transmembrane domain M"/>
    <property type="match status" value="1"/>
</dbReference>
<dbReference type="NCBIfam" id="TIGR01494">
    <property type="entry name" value="ATPase_P-type"/>
    <property type="match status" value="1"/>
</dbReference>
<dbReference type="EMBL" id="FOUB01000007">
    <property type="protein sequence ID" value="SFL95010.1"/>
    <property type="molecule type" value="Genomic_DNA"/>
</dbReference>
<evidence type="ECO:0000256" key="4">
    <source>
        <dbReference type="ARBA" id="ARBA00023136"/>
    </source>
</evidence>
<dbReference type="PRINTS" id="PR00120">
    <property type="entry name" value="HATPASE"/>
</dbReference>
<dbReference type="SUPFAM" id="SSF56784">
    <property type="entry name" value="HAD-like"/>
    <property type="match status" value="1"/>
</dbReference>
<organism evidence="7 8">
    <name type="scientific">Nitrosomonas communis</name>
    <dbReference type="NCBI Taxonomy" id="44574"/>
    <lineage>
        <taxon>Bacteria</taxon>
        <taxon>Pseudomonadati</taxon>
        <taxon>Pseudomonadota</taxon>
        <taxon>Betaproteobacteria</taxon>
        <taxon>Nitrosomonadales</taxon>
        <taxon>Nitrosomonadaceae</taxon>
        <taxon>Nitrosomonas</taxon>
    </lineage>
</organism>
<dbReference type="Gene3D" id="3.40.50.1000">
    <property type="entry name" value="HAD superfamily/HAD-like"/>
    <property type="match status" value="1"/>
</dbReference>
<feature type="transmembrane region" description="Helical" evidence="5">
    <location>
        <begin position="123"/>
        <end position="143"/>
    </location>
</feature>
<keyword evidence="3 5" id="KW-1133">Transmembrane helix</keyword>
<dbReference type="GO" id="GO:1990573">
    <property type="term" value="P:potassium ion import across plasma membrane"/>
    <property type="evidence" value="ECO:0007669"/>
    <property type="project" value="TreeGrafter"/>
</dbReference>
<dbReference type="Pfam" id="PF00689">
    <property type="entry name" value="Cation_ATPase_C"/>
    <property type="match status" value="1"/>
</dbReference>
<dbReference type="InterPro" id="IPR001757">
    <property type="entry name" value="P_typ_ATPase"/>
</dbReference>
<evidence type="ECO:0000256" key="2">
    <source>
        <dbReference type="ARBA" id="ARBA00022692"/>
    </source>
</evidence>
<feature type="domain" description="Cation-transporting P-type ATPase C-terminal" evidence="6">
    <location>
        <begin position="115"/>
        <end position="270"/>
    </location>
</feature>
<dbReference type="GO" id="GO:0036376">
    <property type="term" value="P:sodium ion export across plasma membrane"/>
    <property type="evidence" value="ECO:0007669"/>
    <property type="project" value="TreeGrafter"/>
</dbReference>